<dbReference type="RefSeq" id="WP_179462276.1">
    <property type="nucleotide sequence ID" value="NZ_JACBZX010000001.1"/>
</dbReference>
<proteinExistence type="predicted"/>
<dbReference type="Proteomes" id="UP000592181">
    <property type="component" value="Unassembled WGS sequence"/>
</dbReference>
<gene>
    <name evidence="2" type="ORF">BJY28_001296</name>
</gene>
<protein>
    <submittedName>
        <fullName evidence="2">Uncharacterized protein</fullName>
    </submittedName>
</protein>
<feature type="transmembrane region" description="Helical" evidence="1">
    <location>
        <begin position="80"/>
        <end position="99"/>
    </location>
</feature>
<keyword evidence="3" id="KW-1185">Reference proteome</keyword>
<name>A0A852X2X5_9MICO</name>
<organism evidence="2 3">
    <name type="scientific">Janibacter alkaliphilus</name>
    <dbReference type="NCBI Taxonomy" id="1069963"/>
    <lineage>
        <taxon>Bacteria</taxon>
        <taxon>Bacillati</taxon>
        <taxon>Actinomycetota</taxon>
        <taxon>Actinomycetes</taxon>
        <taxon>Micrococcales</taxon>
        <taxon>Intrasporangiaceae</taxon>
        <taxon>Janibacter</taxon>
    </lineage>
</organism>
<reference evidence="2 3" key="1">
    <citation type="submission" date="2020-07" db="EMBL/GenBank/DDBJ databases">
        <title>Sequencing the genomes of 1000 actinobacteria strains.</title>
        <authorList>
            <person name="Klenk H.-P."/>
        </authorList>
    </citation>
    <scope>NUCLEOTIDE SEQUENCE [LARGE SCALE GENOMIC DNA]</scope>
    <source>
        <strain evidence="2 3">DSM 24723</strain>
    </source>
</reference>
<keyword evidence="1" id="KW-0472">Membrane</keyword>
<accession>A0A852X2X5</accession>
<feature type="transmembrane region" description="Helical" evidence="1">
    <location>
        <begin position="126"/>
        <end position="143"/>
    </location>
</feature>
<comment type="caution">
    <text evidence="2">The sequence shown here is derived from an EMBL/GenBank/DDBJ whole genome shotgun (WGS) entry which is preliminary data.</text>
</comment>
<evidence type="ECO:0000313" key="2">
    <source>
        <dbReference type="EMBL" id="NYG36827.1"/>
    </source>
</evidence>
<feature type="transmembrane region" description="Helical" evidence="1">
    <location>
        <begin position="155"/>
        <end position="172"/>
    </location>
</feature>
<evidence type="ECO:0000313" key="3">
    <source>
        <dbReference type="Proteomes" id="UP000592181"/>
    </source>
</evidence>
<dbReference type="EMBL" id="JACBZX010000001">
    <property type="protein sequence ID" value="NYG36827.1"/>
    <property type="molecule type" value="Genomic_DNA"/>
</dbReference>
<keyword evidence="1" id="KW-1133">Transmembrane helix</keyword>
<sequence>MSPAVARARRATLISLLALALVAPVLLAAARWPSYWEWVAPELTPMTWLQTVLLVLAAAACLLIVLLASLHGHGRADRATWWFLAAGFGYLAIDDRFALHERVRDSVLAPRGIGIPGLSWLAPGDIQMVLMGLVGLALLPVILRAFGSDRAARTLLLLGGVAAACSIGIDTIDPASLTVTAERLQQSLEECVELLAVCLLLAATSFRLLGLLDSVGSDQPAQAVETGEPVEAMSG</sequence>
<evidence type="ECO:0000256" key="1">
    <source>
        <dbReference type="SAM" id="Phobius"/>
    </source>
</evidence>
<keyword evidence="1" id="KW-0812">Transmembrane</keyword>
<dbReference type="AlphaFoldDB" id="A0A852X2X5"/>
<feature type="transmembrane region" description="Helical" evidence="1">
    <location>
        <begin position="48"/>
        <end position="68"/>
    </location>
</feature>
<feature type="transmembrane region" description="Helical" evidence="1">
    <location>
        <begin position="192"/>
        <end position="212"/>
    </location>
</feature>